<dbReference type="GO" id="GO:0019521">
    <property type="term" value="P:D-gluconate metabolic process"/>
    <property type="evidence" value="ECO:0007669"/>
    <property type="project" value="UniProtKB-KW"/>
</dbReference>
<dbReference type="GO" id="GO:0005524">
    <property type="term" value="F:ATP binding"/>
    <property type="evidence" value="ECO:0007669"/>
    <property type="project" value="UniProtKB-KW"/>
</dbReference>
<dbReference type="InterPro" id="IPR006001">
    <property type="entry name" value="Therm_gnt_kin"/>
</dbReference>
<keyword evidence="6 10" id="KW-0418">Kinase</keyword>
<dbReference type="SUPFAM" id="SSF52540">
    <property type="entry name" value="P-loop containing nucleoside triphosphate hydrolases"/>
    <property type="match status" value="1"/>
</dbReference>
<keyword evidence="12" id="KW-1185">Reference proteome</keyword>
<dbReference type="GO" id="GO:0046316">
    <property type="term" value="F:gluconokinase activity"/>
    <property type="evidence" value="ECO:0007669"/>
    <property type="project" value="UniProtKB-EC"/>
</dbReference>
<evidence type="ECO:0000256" key="5">
    <source>
        <dbReference type="ARBA" id="ARBA00022741"/>
    </source>
</evidence>
<evidence type="ECO:0000256" key="3">
    <source>
        <dbReference type="ARBA" id="ARBA00012054"/>
    </source>
</evidence>
<keyword evidence="4 10" id="KW-0808">Transferase</keyword>
<dbReference type="GO" id="GO:0005737">
    <property type="term" value="C:cytoplasm"/>
    <property type="evidence" value="ECO:0007669"/>
    <property type="project" value="TreeGrafter"/>
</dbReference>
<dbReference type="Gene3D" id="3.40.50.300">
    <property type="entry name" value="P-loop containing nucleotide triphosphate hydrolases"/>
    <property type="match status" value="1"/>
</dbReference>
<evidence type="ECO:0000313" key="11">
    <source>
        <dbReference type="EMBL" id="PRX97390.1"/>
    </source>
</evidence>
<reference evidence="11 12" key="1">
    <citation type="submission" date="2018-03" db="EMBL/GenBank/DDBJ databases">
        <title>Genomic Encyclopedia of Archaeal and Bacterial Type Strains, Phase II (KMG-II): from individual species to whole genera.</title>
        <authorList>
            <person name="Goeker M."/>
        </authorList>
    </citation>
    <scope>NUCLEOTIDE SEQUENCE [LARGE SCALE GENOMIC DNA]</scope>
    <source>
        <strain evidence="11 12">DSM 45601</strain>
    </source>
</reference>
<comment type="pathway">
    <text evidence="1">Carbohydrate acid metabolism.</text>
</comment>
<protein>
    <recommendedName>
        <fullName evidence="3 10">Gluconokinase</fullName>
        <ecNumber evidence="3 10">2.7.1.12</ecNumber>
    </recommendedName>
</protein>
<evidence type="ECO:0000256" key="8">
    <source>
        <dbReference type="ARBA" id="ARBA00023064"/>
    </source>
</evidence>
<comment type="catalytic activity">
    <reaction evidence="9 10">
        <text>D-gluconate + ATP = 6-phospho-D-gluconate + ADP + H(+)</text>
        <dbReference type="Rhea" id="RHEA:19433"/>
        <dbReference type="ChEBI" id="CHEBI:15378"/>
        <dbReference type="ChEBI" id="CHEBI:18391"/>
        <dbReference type="ChEBI" id="CHEBI:30616"/>
        <dbReference type="ChEBI" id="CHEBI:58759"/>
        <dbReference type="ChEBI" id="CHEBI:456216"/>
        <dbReference type="EC" id="2.7.1.12"/>
    </reaction>
</comment>
<evidence type="ECO:0000256" key="2">
    <source>
        <dbReference type="ARBA" id="ARBA00008420"/>
    </source>
</evidence>
<sequence length="181" mass="19763">MPSRHRPPEAGPSERPRPVHLIVMGVSGAGKTTVGELLAERLGYRYAEADEFHPPANIAKMEHGTPLGDADRLPWLEALAEWTGRRDAEGVSTVLACSALKRRYRDILRRGAPGVRFVHLGGSPELIRQRITARKGHFMPAGLLDSQLRDLEPLGADEDGVTVDVGPGPEEITDKVIAKLR</sequence>
<dbReference type="OrthoDB" id="9795716at2"/>
<evidence type="ECO:0000256" key="7">
    <source>
        <dbReference type="ARBA" id="ARBA00022840"/>
    </source>
</evidence>
<evidence type="ECO:0000256" key="1">
    <source>
        <dbReference type="ARBA" id="ARBA00004761"/>
    </source>
</evidence>
<dbReference type="PANTHER" id="PTHR43442">
    <property type="entry name" value="GLUCONOKINASE-RELATED"/>
    <property type="match status" value="1"/>
</dbReference>
<accession>A0A2T0Q0S9</accession>
<evidence type="ECO:0000256" key="10">
    <source>
        <dbReference type="RuleBase" id="RU363066"/>
    </source>
</evidence>
<keyword evidence="8" id="KW-0311">Gluconate utilization</keyword>
<dbReference type="InterPro" id="IPR027417">
    <property type="entry name" value="P-loop_NTPase"/>
</dbReference>
<comment type="similarity">
    <text evidence="2 10">Belongs to the gluconokinase GntK/GntV family.</text>
</comment>
<dbReference type="EC" id="2.7.1.12" evidence="3 10"/>
<evidence type="ECO:0000256" key="9">
    <source>
        <dbReference type="ARBA" id="ARBA00048090"/>
    </source>
</evidence>
<dbReference type="Pfam" id="PF13671">
    <property type="entry name" value="AAA_33"/>
    <property type="match status" value="1"/>
</dbReference>
<dbReference type="RefSeq" id="WP_106249435.1">
    <property type="nucleotide sequence ID" value="NZ_PVZC01000006.1"/>
</dbReference>
<dbReference type="PANTHER" id="PTHR43442:SF3">
    <property type="entry name" value="GLUCONOKINASE-RELATED"/>
    <property type="match status" value="1"/>
</dbReference>
<gene>
    <name evidence="11" type="ORF">CLV72_106429</name>
</gene>
<keyword evidence="5 10" id="KW-0547">Nucleotide-binding</keyword>
<dbReference type="Proteomes" id="UP000237846">
    <property type="component" value="Unassembled WGS sequence"/>
</dbReference>
<dbReference type="AlphaFoldDB" id="A0A2T0Q0S9"/>
<dbReference type="FunFam" id="3.40.50.300:FF:000522">
    <property type="entry name" value="Gluconokinase"/>
    <property type="match status" value="1"/>
</dbReference>
<proteinExistence type="inferred from homology"/>
<evidence type="ECO:0000256" key="4">
    <source>
        <dbReference type="ARBA" id="ARBA00022679"/>
    </source>
</evidence>
<name>A0A2T0Q0S9_9ACTN</name>
<dbReference type="CDD" id="cd02021">
    <property type="entry name" value="GntK"/>
    <property type="match status" value="1"/>
</dbReference>
<dbReference type="NCBIfam" id="TIGR01313">
    <property type="entry name" value="therm_gnt_kin"/>
    <property type="match status" value="1"/>
</dbReference>
<organism evidence="11 12">
    <name type="scientific">Allonocardiopsis opalescens</name>
    <dbReference type="NCBI Taxonomy" id="1144618"/>
    <lineage>
        <taxon>Bacteria</taxon>
        <taxon>Bacillati</taxon>
        <taxon>Actinomycetota</taxon>
        <taxon>Actinomycetes</taxon>
        <taxon>Streptosporangiales</taxon>
        <taxon>Allonocardiopsis</taxon>
    </lineage>
</organism>
<comment type="caution">
    <text evidence="11">The sequence shown here is derived from an EMBL/GenBank/DDBJ whole genome shotgun (WGS) entry which is preliminary data.</text>
</comment>
<keyword evidence="7 10" id="KW-0067">ATP-binding</keyword>
<dbReference type="EMBL" id="PVZC01000006">
    <property type="protein sequence ID" value="PRX97390.1"/>
    <property type="molecule type" value="Genomic_DNA"/>
</dbReference>
<evidence type="ECO:0000256" key="6">
    <source>
        <dbReference type="ARBA" id="ARBA00022777"/>
    </source>
</evidence>
<evidence type="ECO:0000313" key="12">
    <source>
        <dbReference type="Proteomes" id="UP000237846"/>
    </source>
</evidence>